<dbReference type="RefSeq" id="WP_188231544.1">
    <property type="nucleotide sequence ID" value="NZ_JACVXB010000016.1"/>
</dbReference>
<dbReference type="Proteomes" id="UP000600588">
    <property type="component" value="Unassembled WGS sequence"/>
</dbReference>
<evidence type="ECO:0000313" key="1">
    <source>
        <dbReference type="EMBL" id="MBD0833764.1"/>
    </source>
</evidence>
<dbReference type="SUPFAM" id="SSF46785">
    <property type="entry name" value="Winged helix' DNA-binding domain"/>
    <property type="match status" value="1"/>
</dbReference>
<sequence length="92" mass="10231">MTIDSKLLKLKDISPLQKLILGLIMNTHPVVLQLAGGYTNTCGEIAKELGSTRNRVRAEVDNLIERGYITCQVSLAYRVTNITQKLLDAMDK</sequence>
<name>A0A8J6Q3J1_9FLAO</name>
<reference evidence="1 2" key="1">
    <citation type="submission" date="2020-09" db="EMBL/GenBank/DDBJ databases">
        <title>TT11 complete genome.</title>
        <authorList>
            <person name="Wu Z."/>
        </authorList>
    </citation>
    <scope>NUCLEOTIDE SEQUENCE [LARGE SCALE GENOMIC DNA]</scope>
    <source>
        <strain evidence="1 2">TT11</strain>
    </source>
</reference>
<gene>
    <name evidence="1" type="ORF">ICJ83_16660</name>
</gene>
<accession>A0A8J6Q3J1</accession>
<dbReference type="InterPro" id="IPR036390">
    <property type="entry name" value="WH_DNA-bd_sf"/>
</dbReference>
<dbReference type="EMBL" id="JACVXB010000016">
    <property type="protein sequence ID" value="MBD0833764.1"/>
    <property type="molecule type" value="Genomic_DNA"/>
</dbReference>
<organism evidence="1 2">
    <name type="scientific">Aestuariibaculum sediminum</name>
    <dbReference type="NCBI Taxonomy" id="2770637"/>
    <lineage>
        <taxon>Bacteria</taxon>
        <taxon>Pseudomonadati</taxon>
        <taxon>Bacteroidota</taxon>
        <taxon>Flavobacteriia</taxon>
        <taxon>Flavobacteriales</taxon>
        <taxon>Flavobacteriaceae</taxon>
    </lineage>
</organism>
<keyword evidence="2" id="KW-1185">Reference proteome</keyword>
<evidence type="ECO:0000313" key="2">
    <source>
        <dbReference type="Proteomes" id="UP000600588"/>
    </source>
</evidence>
<protein>
    <submittedName>
        <fullName evidence="1">Uncharacterized protein</fullName>
    </submittedName>
</protein>
<proteinExistence type="predicted"/>
<dbReference type="AlphaFoldDB" id="A0A8J6Q3J1"/>
<comment type="caution">
    <text evidence="1">The sequence shown here is derived from an EMBL/GenBank/DDBJ whole genome shotgun (WGS) entry which is preliminary data.</text>
</comment>